<keyword evidence="2" id="KW-1185">Reference proteome</keyword>
<feature type="non-terminal residue" evidence="1">
    <location>
        <position position="289"/>
    </location>
</feature>
<organism evidence="1 2">
    <name type="scientific">Gigaspora margarita</name>
    <dbReference type="NCBI Taxonomy" id="4874"/>
    <lineage>
        <taxon>Eukaryota</taxon>
        <taxon>Fungi</taxon>
        <taxon>Fungi incertae sedis</taxon>
        <taxon>Mucoromycota</taxon>
        <taxon>Glomeromycotina</taxon>
        <taxon>Glomeromycetes</taxon>
        <taxon>Diversisporales</taxon>
        <taxon>Gigasporaceae</taxon>
        <taxon>Gigaspora</taxon>
    </lineage>
</organism>
<feature type="non-terminal residue" evidence="1">
    <location>
        <position position="1"/>
    </location>
</feature>
<comment type="caution">
    <text evidence="1">The sequence shown here is derived from an EMBL/GenBank/DDBJ whole genome shotgun (WGS) entry which is preliminary data.</text>
</comment>
<sequence>ISQHCENAINILQQQYNAKSVKENEHPISLVSKNTKRHSYKKCKKCNRKKVPYDKNSDQCRNCYGASLRVLSGNKLIDDFIELTQTSHGKKGEIKFPENIDVKSSPTKINEQAIYSSRLLNPLISEALTIRSMKLNFNGYATIKRYTYNKPFMKWSPSFTQSHENQSNNKFSKEWSEDFTHDYENQINNNLFTECTVDFTQNLSNINLLNIYNNPSANWSVDLTQDCEDQANHRMEHMLYSQSINNAGITQHYEETINNLQQNIMPNQLKRMKIQLHLFLGIQKGNAKN</sequence>
<gene>
    <name evidence="1" type="ORF">GMARGA_LOCUS26554</name>
</gene>
<reference evidence="1 2" key="1">
    <citation type="submission" date="2021-06" db="EMBL/GenBank/DDBJ databases">
        <authorList>
            <person name="Kallberg Y."/>
            <person name="Tangrot J."/>
            <person name="Rosling A."/>
        </authorList>
    </citation>
    <scope>NUCLEOTIDE SEQUENCE [LARGE SCALE GENOMIC DNA]</scope>
    <source>
        <strain evidence="1 2">120-4 pot B 10/14</strain>
    </source>
</reference>
<accession>A0ABN7W668</accession>
<name>A0ABN7W668_GIGMA</name>
<proteinExistence type="predicted"/>
<evidence type="ECO:0000313" key="1">
    <source>
        <dbReference type="EMBL" id="CAG8816476.1"/>
    </source>
</evidence>
<evidence type="ECO:0000313" key="2">
    <source>
        <dbReference type="Proteomes" id="UP000789901"/>
    </source>
</evidence>
<dbReference type="Proteomes" id="UP000789901">
    <property type="component" value="Unassembled WGS sequence"/>
</dbReference>
<dbReference type="EMBL" id="CAJVQB010031119">
    <property type="protein sequence ID" value="CAG8816476.1"/>
    <property type="molecule type" value="Genomic_DNA"/>
</dbReference>
<protein>
    <submittedName>
        <fullName evidence="1">8379_t:CDS:1</fullName>
    </submittedName>
</protein>